<comment type="cofactor">
    <cofactor evidence="1 4">
        <name>thiamine diphosphate</name>
        <dbReference type="ChEBI" id="CHEBI:58937"/>
    </cofactor>
</comment>
<reference evidence="6 7" key="1">
    <citation type="journal article" date="2014" name="Genome Announc.">
        <title>Complete Genome Sequence of Mycoplasma bovoculi Strain M165/69T (ATCC 29104).</title>
        <authorList>
            <person name="Calcutt M.J."/>
            <person name="Foecking M.F."/>
        </authorList>
    </citation>
    <scope>NUCLEOTIDE SEQUENCE [LARGE SCALE GENOMIC DNA]</scope>
    <source>
        <strain evidence="6">M165/69</strain>
    </source>
</reference>
<name>W5UT29_9BACT</name>
<dbReference type="Pfam" id="PF00676">
    <property type="entry name" value="E1_dh"/>
    <property type="match status" value="1"/>
</dbReference>
<dbReference type="NCBIfam" id="TIGR03181">
    <property type="entry name" value="PDH_E1_alph_x"/>
    <property type="match status" value="1"/>
</dbReference>
<keyword evidence="2 4" id="KW-0560">Oxidoreductase</keyword>
<dbReference type="GO" id="GO:0004739">
    <property type="term" value="F:pyruvate dehydrogenase (acetyl-transferring) activity"/>
    <property type="evidence" value="ECO:0007669"/>
    <property type="project" value="UniProtKB-UniRule"/>
</dbReference>
<comment type="function">
    <text evidence="4">The pyruvate dehydrogenase complex catalyzes the overall conversion of pyruvate to acetyl-CoA and CO(2). It contains multiple copies of three enzymatic components: pyruvate dehydrogenase (E1), dihydrolipoamide acetyltransferase (E2) and lipoamide dehydrogenase (E3).</text>
</comment>
<evidence type="ECO:0000259" key="5">
    <source>
        <dbReference type="Pfam" id="PF00676"/>
    </source>
</evidence>
<dbReference type="PANTHER" id="PTHR43380:SF1">
    <property type="entry name" value="2-OXOISOVALERATE DEHYDROGENASE SUBUNIT ALPHA, MITOCHONDRIAL"/>
    <property type="match status" value="1"/>
</dbReference>
<comment type="catalytic activity">
    <reaction evidence="4">
        <text>N(6)-[(R)-lipoyl]-L-lysyl-[protein] + pyruvate + H(+) = N(6)-[(R)-S(8)-acetyldihydrolipoyl]-L-lysyl-[protein] + CO2</text>
        <dbReference type="Rhea" id="RHEA:19189"/>
        <dbReference type="Rhea" id="RHEA-COMP:10474"/>
        <dbReference type="Rhea" id="RHEA-COMP:10478"/>
        <dbReference type="ChEBI" id="CHEBI:15361"/>
        <dbReference type="ChEBI" id="CHEBI:15378"/>
        <dbReference type="ChEBI" id="CHEBI:16526"/>
        <dbReference type="ChEBI" id="CHEBI:83099"/>
        <dbReference type="ChEBI" id="CHEBI:83111"/>
        <dbReference type="EC" id="1.2.4.1"/>
    </reaction>
</comment>
<evidence type="ECO:0000313" key="6">
    <source>
        <dbReference type="EMBL" id="AHH45281.1"/>
    </source>
</evidence>
<organism evidence="6 7">
    <name type="scientific">Mesomycoplasma bovoculi M165/69</name>
    <dbReference type="NCBI Taxonomy" id="743966"/>
    <lineage>
        <taxon>Bacteria</taxon>
        <taxon>Bacillati</taxon>
        <taxon>Mycoplasmatota</taxon>
        <taxon>Mycoplasmoidales</taxon>
        <taxon>Metamycoplasmataceae</taxon>
        <taxon>Mesomycoplasma</taxon>
    </lineage>
</organism>
<evidence type="ECO:0000313" key="7">
    <source>
        <dbReference type="Proteomes" id="UP000019229"/>
    </source>
</evidence>
<dbReference type="GO" id="GO:0009083">
    <property type="term" value="P:branched-chain amino acid catabolic process"/>
    <property type="evidence" value="ECO:0007669"/>
    <property type="project" value="TreeGrafter"/>
</dbReference>
<keyword evidence="4 6" id="KW-0670">Pyruvate</keyword>
<feature type="domain" description="Dehydrogenase E1 component" evidence="5">
    <location>
        <begin position="56"/>
        <end position="336"/>
    </location>
</feature>
<dbReference type="KEGG" id="mbc:MYB_01355"/>
<comment type="subunit">
    <text evidence="4">Heterodimer of an alpha and a beta chain.</text>
</comment>
<dbReference type="Proteomes" id="UP000019229">
    <property type="component" value="Chromosome"/>
</dbReference>
<protein>
    <recommendedName>
        <fullName evidence="4">Pyruvate dehydrogenase E1 component subunit alpha</fullName>
        <ecNumber evidence="4">1.2.4.1</ecNumber>
    </recommendedName>
</protein>
<dbReference type="OrthoDB" id="9766715at2"/>
<keyword evidence="3 4" id="KW-0786">Thiamine pyrophosphate</keyword>
<dbReference type="HOGENOM" id="CLU_029393_1_0_14"/>
<evidence type="ECO:0000256" key="2">
    <source>
        <dbReference type="ARBA" id="ARBA00023002"/>
    </source>
</evidence>
<dbReference type="InterPro" id="IPR029061">
    <property type="entry name" value="THDP-binding"/>
</dbReference>
<keyword evidence="7" id="KW-1185">Reference proteome</keyword>
<dbReference type="EC" id="1.2.4.1" evidence="4"/>
<dbReference type="SUPFAM" id="SSF52518">
    <property type="entry name" value="Thiamin diphosphate-binding fold (THDP-binding)"/>
    <property type="match status" value="1"/>
</dbReference>
<dbReference type="Gene3D" id="3.40.50.970">
    <property type="match status" value="1"/>
</dbReference>
<dbReference type="AlphaFoldDB" id="W5UT29"/>
<evidence type="ECO:0000256" key="1">
    <source>
        <dbReference type="ARBA" id="ARBA00001964"/>
    </source>
</evidence>
<dbReference type="PATRIC" id="fig|743966.3.peg.272"/>
<accession>W5UT29</accession>
<dbReference type="STRING" id="743966.MYB_01355"/>
<proteinExistence type="predicted"/>
<dbReference type="RefSeq" id="WP_022934792.1">
    <property type="nucleotide sequence ID" value="NZ_CP007154.1"/>
</dbReference>
<evidence type="ECO:0000256" key="4">
    <source>
        <dbReference type="RuleBase" id="RU366007"/>
    </source>
</evidence>
<gene>
    <name evidence="6" type="primary">pdhA</name>
    <name evidence="6" type="ORF">MYB_01355</name>
</gene>
<evidence type="ECO:0000256" key="3">
    <source>
        <dbReference type="ARBA" id="ARBA00023052"/>
    </source>
</evidence>
<dbReference type="InterPro" id="IPR050771">
    <property type="entry name" value="Alpha-ketoacid_DH_E1_comp"/>
</dbReference>
<dbReference type="InterPro" id="IPR001017">
    <property type="entry name" value="DH_E1"/>
</dbReference>
<dbReference type="PANTHER" id="PTHR43380">
    <property type="entry name" value="2-OXOISOVALERATE DEHYDROGENASE SUBUNIT ALPHA, MITOCHONDRIAL"/>
    <property type="match status" value="1"/>
</dbReference>
<dbReference type="InterPro" id="IPR017596">
    <property type="entry name" value="PdhA/BkdA"/>
</dbReference>
<dbReference type="CDD" id="cd02000">
    <property type="entry name" value="TPP_E1_PDC_ADC_BCADC"/>
    <property type="match status" value="1"/>
</dbReference>
<dbReference type="eggNOG" id="COG1071">
    <property type="taxonomic scope" value="Bacteria"/>
</dbReference>
<sequence length="375" mass="42353">MTKLRFVKPETLMSNPNEMIRFLDINGDLLKTTVVGKLDEKKDITLSKEQIKKAYEFMVLSRQQDTYMTQLQRQGRMLTFAPNFGEEALQVGAAMAMTKEDWFVPAFRSNAAMLYLGVPILNQLVYWNGSERGNVMPEGVNVLPINIPIATQISHAAGIAYAQKLTGKKAIAVTFIGNGGTAEGEFYEAMNFASVWKWPVVICVNNNQWAISTRNEQENAAPTIAAKALAAGIPGIRVDGNDLLASYEVMKEAAEYARSGNGPVLVEFVTWRQGVHTSSDNPRVYRTEEEEKEHEKWEPMHRIEKYMLDRKIITEKEKEKLWEDSLEIVKKAYEQSLVGIESTIDEVFDHTYAELTPELVEQKAEAIKFFGKGNK</sequence>
<dbReference type="EMBL" id="CP007154">
    <property type="protein sequence ID" value="AHH45281.1"/>
    <property type="molecule type" value="Genomic_DNA"/>
</dbReference>